<dbReference type="CDD" id="cd01448">
    <property type="entry name" value="TST_Repeat_1"/>
    <property type="match status" value="1"/>
</dbReference>
<dbReference type="AlphaFoldDB" id="A0A518AWP2"/>
<dbReference type="KEGG" id="amuc:Pan181_53790"/>
<organism evidence="4 5">
    <name type="scientific">Aeoliella mucimassa</name>
    <dbReference type="NCBI Taxonomy" id="2527972"/>
    <lineage>
        <taxon>Bacteria</taxon>
        <taxon>Pseudomonadati</taxon>
        <taxon>Planctomycetota</taxon>
        <taxon>Planctomycetia</taxon>
        <taxon>Pirellulales</taxon>
        <taxon>Lacipirellulaceae</taxon>
        <taxon>Aeoliella</taxon>
    </lineage>
</organism>
<dbReference type="Proteomes" id="UP000315750">
    <property type="component" value="Chromosome"/>
</dbReference>
<dbReference type="PANTHER" id="PTHR11364:SF27">
    <property type="entry name" value="SULFURTRANSFERASE"/>
    <property type="match status" value="1"/>
</dbReference>
<evidence type="ECO:0000313" key="4">
    <source>
        <dbReference type="EMBL" id="QDU59138.1"/>
    </source>
</evidence>
<keyword evidence="4" id="KW-0670">Pyruvate</keyword>
<proteinExistence type="predicted"/>
<gene>
    <name evidence="4" type="primary">sseA_2</name>
    <name evidence="4" type="ORF">Pan181_53790</name>
</gene>
<dbReference type="PROSITE" id="PS50206">
    <property type="entry name" value="RHODANESE_3"/>
    <property type="match status" value="2"/>
</dbReference>
<dbReference type="SUPFAM" id="SSF52821">
    <property type="entry name" value="Rhodanese/Cell cycle control phosphatase"/>
    <property type="match status" value="2"/>
</dbReference>
<dbReference type="Pfam" id="PF00581">
    <property type="entry name" value="Rhodanese"/>
    <property type="match status" value="2"/>
</dbReference>
<keyword evidence="5" id="KW-1185">Reference proteome</keyword>
<dbReference type="PANTHER" id="PTHR11364">
    <property type="entry name" value="THIOSULFATE SULFERTANSFERASE"/>
    <property type="match status" value="1"/>
</dbReference>
<dbReference type="InterPro" id="IPR001763">
    <property type="entry name" value="Rhodanese-like_dom"/>
</dbReference>
<protein>
    <submittedName>
        <fullName evidence="4">3-mercaptopyruvate sulfurtransferase</fullName>
        <ecNumber evidence="4">2.8.1.2</ecNumber>
    </submittedName>
</protein>
<name>A0A518AWP2_9BACT</name>
<feature type="domain" description="Rhodanese" evidence="3">
    <location>
        <begin position="17"/>
        <end position="136"/>
    </location>
</feature>
<reference evidence="4 5" key="1">
    <citation type="submission" date="2019-02" db="EMBL/GenBank/DDBJ databases">
        <title>Deep-cultivation of Planctomycetes and their phenomic and genomic characterization uncovers novel biology.</title>
        <authorList>
            <person name="Wiegand S."/>
            <person name="Jogler M."/>
            <person name="Boedeker C."/>
            <person name="Pinto D."/>
            <person name="Vollmers J."/>
            <person name="Rivas-Marin E."/>
            <person name="Kohn T."/>
            <person name="Peeters S.H."/>
            <person name="Heuer A."/>
            <person name="Rast P."/>
            <person name="Oberbeckmann S."/>
            <person name="Bunk B."/>
            <person name="Jeske O."/>
            <person name="Meyerdierks A."/>
            <person name="Storesund J.E."/>
            <person name="Kallscheuer N."/>
            <person name="Luecker S."/>
            <person name="Lage O.M."/>
            <person name="Pohl T."/>
            <person name="Merkel B.J."/>
            <person name="Hornburger P."/>
            <person name="Mueller R.-W."/>
            <person name="Bruemmer F."/>
            <person name="Labrenz M."/>
            <person name="Spormann A.M."/>
            <person name="Op den Camp H."/>
            <person name="Overmann J."/>
            <person name="Amann R."/>
            <person name="Jetten M.S.M."/>
            <person name="Mascher T."/>
            <person name="Medema M.H."/>
            <person name="Devos D.P."/>
            <person name="Kaster A.-K."/>
            <person name="Ovreas L."/>
            <person name="Rohde M."/>
            <person name="Galperin M.Y."/>
            <person name="Jogler C."/>
        </authorList>
    </citation>
    <scope>NUCLEOTIDE SEQUENCE [LARGE SCALE GENOMIC DNA]</scope>
    <source>
        <strain evidence="4 5">Pan181</strain>
    </source>
</reference>
<dbReference type="RefSeq" id="WP_145251840.1">
    <property type="nucleotide sequence ID" value="NZ_CP036278.1"/>
</dbReference>
<dbReference type="Gene3D" id="3.40.250.10">
    <property type="entry name" value="Rhodanese-like domain"/>
    <property type="match status" value="2"/>
</dbReference>
<accession>A0A518AWP2</accession>
<dbReference type="EC" id="2.8.1.2" evidence="4"/>
<evidence type="ECO:0000259" key="3">
    <source>
        <dbReference type="PROSITE" id="PS50206"/>
    </source>
</evidence>
<dbReference type="CDD" id="cd01449">
    <property type="entry name" value="TST_Repeat_2"/>
    <property type="match status" value="1"/>
</dbReference>
<dbReference type="OrthoDB" id="9770030at2"/>
<evidence type="ECO:0000256" key="1">
    <source>
        <dbReference type="ARBA" id="ARBA00022679"/>
    </source>
</evidence>
<dbReference type="InterPro" id="IPR036873">
    <property type="entry name" value="Rhodanese-like_dom_sf"/>
</dbReference>
<dbReference type="SMART" id="SM00450">
    <property type="entry name" value="RHOD"/>
    <property type="match status" value="2"/>
</dbReference>
<sequence length="282" mass="29987">MAYTTLITVEQLVPLLGDPQTVVVDCRFSLADPAAGEQQYAEGHVPGAVYAHLDRDLSSAATETSGRHPLPVPAELAATLANWGIDASKQVVAYDESGSAFAARFWWVAKWLGLKNVAVLDGGLAAWKAAGQPVSTEVSKLTPTTFTPEPNRSMWLSTDDVQAGLASGEMLLVDARGATRYSGEEEPIDPVAGHVPGAVNRSQVENLNEAGEFRSPAELAERFDELIGNRETGSVVHMCGSGVTACVNLLACELAGHHGTKLYPGSWSEWIRDSKRGVATNC</sequence>
<dbReference type="GO" id="GO:0016784">
    <property type="term" value="F:3-mercaptopyruvate sulfurtransferase activity"/>
    <property type="evidence" value="ECO:0007669"/>
    <property type="project" value="UniProtKB-EC"/>
</dbReference>
<keyword evidence="2" id="KW-0677">Repeat</keyword>
<dbReference type="InterPro" id="IPR045078">
    <property type="entry name" value="TST/MPST-like"/>
</dbReference>
<dbReference type="EMBL" id="CP036278">
    <property type="protein sequence ID" value="QDU59138.1"/>
    <property type="molecule type" value="Genomic_DNA"/>
</dbReference>
<feature type="domain" description="Rhodanese" evidence="3">
    <location>
        <begin position="166"/>
        <end position="279"/>
    </location>
</feature>
<dbReference type="FunFam" id="3.40.250.10:FF:000035">
    <property type="entry name" value="Thiosulfate sulfurtransferase"/>
    <property type="match status" value="1"/>
</dbReference>
<keyword evidence="1 4" id="KW-0808">Transferase</keyword>
<dbReference type="GO" id="GO:0004792">
    <property type="term" value="F:thiosulfate-cyanide sulfurtransferase activity"/>
    <property type="evidence" value="ECO:0007669"/>
    <property type="project" value="TreeGrafter"/>
</dbReference>
<evidence type="ECO:0000313" key="5">
    <source>
        <dbReference type="Proteomes" id="UP000315750"/>
    </source>
</evidence>
<evidence type="ECO:0000256" key="2">
    <source>
        <dbReference type="ARBA" id="ARBA00022737"/>
    </source>
</evidence>